<keyword evidence="1" id="KW-0732">Signal</keyword>
<sequence>MGLSIFLTKGGIRVLLLFAWACMLASCVEGDDENRPLRSYVNFVNSREDSNDGVDFMIDGNRLRTGSVEVDSASGYNQIYSGNREISVVPNGGSASDLLTKNTGELIRDKYYSCFLAGTASQKNLVLTEDNFTAPDSVKHAKVRFVNLSSAAGKVDVSIRDNKNLFTGQEYLNVSQYTTIDTSRHTIDVYIAGTNTGSLSSIDFHPRSRKIYTLYLRGAPQNKYKLWLRENKR</sequence>
<accession>A0A2U2PE20</accession>
<dbReference type="AlphaFoldDB" id="A0A2U2PE20"/>
<evidence type="ECO:0000313" key="4">
    <source>
        <dbReference type="Proteomes" id="UP000245647"/>
    </source>
</evidence>
<feature type="domain" description="DUF4397" evidence="2">
    <location>
        <begin position="39"/>
        <end position="157"/>
    </location>
</feature>
<reference evidence="3 4" key="1">
    <citation type="submission" date="2018-04" db="EMBL/GenBank/DDBJ databases">
        <title>Pedobacter chongqingensis sp. nov., isolated from a rottenly hemp rope.</title>
        <authorList>
            <person name="Cai Y."/>
        </authorList>
    </citation>
    <scope>NUCLEOTIDE SEQUENCE [LARGE SCALE GENOMIC DNA]</scope>
    <source>
        <strain evidence="3 4">FJ4-8</strain>
    </source>
</reference>
<proteinExistence type="predicted"/>
<evidence type="ECO:0000313" key="3">
    <source>
        <dbReference type="EMBL" id="PWG79647.1"/>
    </source>
</evidence>
<dbReference type="Pfam" id="PF14344">
    <property type="entry name" value="DUF4397"/>
    <property type="match status" value="1"/>
</dbReference>
<comment type="caution">
    <text evidence="3">The sequence shown here is derived from an EMBL/GenBank/DDBJ whole genome shotgun (WGS) entry which is preliminary data.</text>
</comment>
<protein>
    <recommendedName>
        <fullName evidence="2">DUF4397 domain-containing protein</fullName>
    </recommendedName>
</protein>
<dbReference type="EMBL" id="QEAS01000013">
    <property type="protein sequence ID" value="PWG79647.1"/>
    <property type="molecule type" value="Genomic_DNA"/>
</dbReference>
<keyword evidence="4" id="KW-1185">Reference proteome</keyword>
<name>A0A2U2PE20_9SPHI</name>
<dbReference type="Proteomes" id="UP000245647">
    <property type="component" value="Unassembled WGS sequence"/>
</dbReference>
<dbReference type="InterPro" id="IPR025510">
    <property type="entry name" value="DUF4397"/>
</dbReference>
<evidence type="ECO:0000259" key="2">
    <source>
        <dbReference type="Pfam" id="PF14344"/>
    </source>
</evidence>
<organism evidence="3 4">
    <name type="scientific">Pararcticibacter amylolyticus</name>
    <dbReference type="NCBI Taxonomy" id="2173175"/>
    <lineage>
        <taxon>Bacteria</taxon>
        <taxon>Pseudomonadati</taxon>
        <taxon>Bacteroidota</taxon>
        <taxon>Sphingobacteriia</taxon>
        <taxon>Sphingobacteriales</taxon>
        <taxon>Sphingobacteriaceae</taxon>
        <taxon>Pararcticibacter</taxon>
    </lineage>
</organism>
<feature type="chain" id="PRO_5015464494" description="DUF4397 domain-containing protein" evidence="1">
    <location>
        <begin position="26"/>
        <end position="233"/>
    </location>
</feature>
<evidence type="ECO:0000256" key="1">
    <source>
        <dbReference type="SAM" id="SignalP"/>
    </source>
</evidence>
<feature type="signal peptide" evidence="1">
    <location>
        <begin position="1"/>
        <end position="25"/>
    </location>
</feature>
<gene>
    <name evidence="3" type="ORF">DDR33_16445</name>
</gene>